<evidence type="ECO:0000313" key="8">
    <source>
        <dbReference type="EMBL" id="EFQ04806.1"/>
    </source>
</evidence>
<evidence type="ECO:0000313" key="9">
    <source>
        <dbReference type="Proteomes" id="UP000003195"/>
    </source>
</evidence>
<evidence type="ECO:0000256" key="4">
    <source>
        <dbReference type="ARBA" id="ARBA00034320"/>
    </source>
</evidence>
<sequence>MIPVYIISGFLGSGKTTLIQSLLNRTDVSKVAVIENDFGEVSFDAAVLKRQGVRLEELPSGCICCTLVGNFKESLRTVLKDGSAELIVIEPSGVAKLSDIKALCESAEFAGNIGPLVTVTVVDGSMAVMYAENFGEFFVDQLREGQVIVVNRTDDKEDERELRQLLQQENEKAQILFEIPENFDFASFASLASGIKTHGHLCTCGCGPDGHDHHCHEHEEHCHGHEHEEAPFQTLTVRVDTCRTEAEWEETLKRSLEAEPNILRVKGIVKVPSGYATVQYSGQHIDISGTVEADTVMTFIGTSLSEEDLRPLWSY</sequence>
<comment type="similarity">
    <text evidence="4">Belongs to the SIMIBI class G3E GTPase family. ZNG1 subfamily.</text>
</comment>
<dbReference type="PANTHER" id="PTHR13748">
    <property type="entry name" value="COBW-RELATED"/>
    <property type="match status" value="1"/>
</dbReference>
<proteinExistence type="inferred from homology"/>
<dbReference type="PANTHER" id="PTHR13748:SF62">
    <property type="entry name" value="COBW DOMAIN-CONTAINING PROTEIN"/>
    <property type="match status" value="1"/>
</dbReference>
<dbReference type="InterPro" id="IPR003495">
    <property type="entry name" value="CobW/HypB/UreG_nucleotide-bd"/>
</dbReference>
<dbReference type="eggNOG" id="COG0523">
    <property type="taxonomic scope" value="Bacteria"/>
</dbReference>
<feature type="domain" description="CobW/HypB/UreG nucleotide-binding" evidence="6">
    <location>
        <begin position="3"/>
        <end position="175"/>
    </location>
</feature>
<dbReference type="GO" id="GO:0016787">
    <property type="term" value="F:hydrolase activity"/>
    <property type="evidence" value="ECO:0007669"/>
    <property type="project" value="UniProtKB-KW"/>
</dbReference>
<keyword evidence="3" id="KW-0143">Chaperone</keyword>
<dbReference type="RefSeq" id="WP_006941103.1">
    <property type="nucleotide sequence ID" value="NZ_GL538184.1"/>
</dbReference>
<evidence type="ECO:0000256" key="5">
    <source>
        <dbReference type="ARBA" id="ARBA00049117"/>
    </source>
</evidence>
<evidence type="ECO:0000259" key="6">
    <source>
        <dbReference type="Pfam" id="PF02492"/>
    </source>
</evidence>
<dbReference type="EMBL" id="AECS01000010">
    <property type="protein sequence ID" value="EFQ04806.1"/>
    <property type="molecule type" value="Genomic_DNA"/>
</dbReference>
<feature type="domain" description="CobW C-terminal" evidence="7">
    <location>
        <begin position="232"/>
        <end position="311"/>
    </location>
</feature>
<protein>
    <submittedName>
        <fullName evidence="8">CobW/P47K family protein</fullName>
    </submittedName>
</protein>
<dbReference type="Gene3D" id="3.40.50.300">
    <property type="entry name" value="P-loop containing nucleotide triphosphate hydrolases"/>
    <property type="match status" value="1"/>
</dbReference>
<dbReference type="STRING" id="706434.HMPREF9429_00303"/>
<dbReference type="Gene3D" id="3.30.1220.10">
    <property type="entry name" value="CobW-like, C-terminal domain"/>
    <property type="match status" value="1"/>
</dbReference>
<dbReference type="InterPro" id="IPR036627">
    <property type="entry name" value="CobW-likC_sf"/>
</dbReference>
<evidence type="ECO:0000259" key="7">
    <source>
        <dbReference type="Pfam" id="PF07683"/>
    </source>
</evidence>
<keyword evidence="2" id="KW-0378">Hydrolase</keyword>
<evidence type="ECO:0000256" key="2">
    <source>
        <dbReference type="ARBA" id="ARBA00022801"/>
    </source>
</evidence>
<dbReference type="Pfam" id="PF07683">
    <property type="entry name" value="CobW_C"/>
    <property type="match status" value="1"/>
</dbReference>
<dbReference type="InterPro" id="IPR011629">
    <property type="entry name" value="CobW-like_C"/>
</dbReference>
<dbReference type="GO" id="GO:0005737">
    <property type="term" value="C:cytoplasm"/>
    <property type="evidence" value="ECO:0007669"/>
    <property type="project" value="TreeGrafter"/>
</dbReference>
<dbReference type="Pfam" id="PF02492">
    <property type="entry name" value="cobW"/>
    <property type="match status" value="1"/>
</dbReference>
<accession>E2ZA44</accession>
<comment type="catalytic activity">
    <reaction evidence="5">
        <text>GTP + H2O = GDP + phosphate + H(+)</text>
        <dbReference type="Rhea" id="RHEA:19669"/>
        <dbReference type="ChEBI" id="CHEBI:15377"/>
        <dbReference type="ChEBI" id="CHEBI:15378"/>
        <dbReference type="ChEBI" id="CHEBI:37565"/>
        <dbReference type="ChEBI" id="CHEBI:43474"/>
        <dbReference type="ChEBI" id="CHEBI:58189"/>
    </reaction>
    <physiologicalReaction direction="left-to-right" evidence="5">
        <dbReference type="Rhea" id="RHEA:19670"/>
    </physiologicalReaction>
</comment>
<evidence type="ECO:0000256" key="1">
    <source>
        <dbReference type="ARBA" id="ARBA00022741"/>
    </source>
</evidence>
<dbReference type="OrthoDB" id="9808822at2"/>
<dbReference type="HOGENOM" id="CLU_017452_1_3_9"/>
<dbReference type="InterPro" id="IPR051316">
    <property type="entry name" value="Zinc-reg_GTPase_activator"/>
</dbReference>
<comment type="caution">
    <text evidence="8">The sequence shown here is derived from an EMBL/GenBank/DDBJ whole genome shotgun (WGS) entry which is preliminary data.</text>
</comment>
<reference evidence="8 9" key="1">
    <citation type="submission" date="2010-08" db="EMBL/GenBank/DDBJ databases">
        <authorList>
            <person name="Weinstock G."/>
            <person name="Sodergren E."/>
            <person name="Clifton S."/>
            <person name="Fulton L."/>
            <person name="Fulton B."/>
            <person name="Courtney L."/>
            <person name="Fronick C."/>
            <person name="Harrison M."/>
            <person name="Strong C."/>
            <person name="Farmer C."/>
            <person name="Delahaunty K."/>
            <person name="Markovic C."/>
            <person name="Hall O."/>
            <person name="Minx P."/>
            <person name="Tomlinson C."/>
            <person name="Mitreva M."/>
            <person name="Hou S."/>
            <person name="Chen J."/>
            <person name="Wollam A."/>
            <person name="Pepin K.H."/>
            <person name="Johnson M."/>
            <person name="Bhonagiri V."/>
            <person name="Zhang X."/>
            <person name="Suruliraj S."/>
            <person name="Warren W."/>
            <person name="Chinwalla A."/>
            <person name="Mardis E.R."/>
            <person name="Wilson R.K."/>
        </authorList>
    </citation>
    <scope>NUCLEOTIDE SEQUENCE [LARGE SCALE GENOMIC DNA]</scope>
    <source>
        <strain evidence="8 9">F0359</strain>
    </source>
</reference>
<keyword evidence="1" id="KW-0547">Nucleotide-binding</keyword>
<dbReference type="AlphaFoldDB" id="E2ZA44"/>
<dbReference type="InterPro" id="IPR027417">
    <property type="entry name" value="P-loop_NTPase"/>
</dbReference>
<name>E2ZA44_9FIRM</name>
<gene>
    <name evidence="8" type="ORF">HMPREF9429_00303</name>
</gene>
<dbReference type="Proteomes" id="UP000003195">
    <property type="component" value="Unassembled WGS sequence"/>
</dbReference>
<organism evidence="8 9">
    <name type="scientific">Megasphaera micronuciformis F0359</name>
    <dbReference type="NCBI Taxonomy" id="706434"/>
    <lineage>
        <taxon>Bacteria</taxon>
        <taxon>Bacillati</taxon>
        <taxon>Bacillota</taxon>
        <taxon>Negativicutes</taxon>
        <taxon>Veillonellales</taxon>
        <taxon>Veillonellaceae</taxon>
        <taxon>Megasphaera</taxon>
    </lineage>
</organism>
<dbReference type="GO" id="GO:0000166">
    <property type="term" value="F:nucleotide binding"/>
    <property type="evidence" value="ECO:0007669"/>
    <property type="project" value="UniProtKB-KW"/>
</dbReference>
<keyword evidence="9" id="KW-1185">Reference proteome</keyword>
<dbReference type="SUPFAM" id="SSF52540">
    <property type="entry name" value="P-loop containing nucleoside triphosphate hydrolases"/>
    <property type="match status" value="1"/>
</dbReference>
<evidence type="ECO:0000256" key="3">
    <source>
        <dbReference type="ARBA" id="ARBA00023186"/>
    </source>
</evidence>